<name>A0ABX0DCZ4_9MICC</name>
<comment type="caution">
    <text evidence="2">The sequence shown here is derived from an EMBL/GenBank/DDBJ whole genome shotgun (WGS) entry which is preliminary data.</text>
</comment>
<proteinExistence type="predicted"/>
<dbReference type="PANTHER" id="PTHR43404">
    <property type="entry name" value="LIPOPOLYSACCHARIDE CHOLINEPHOSPHOTRANSFERASE LICD"/>
    <property type="match status" value="1"/>
</dbReference>
<feature type="domain" description="LicD/FKTN/FKRP nucleotidyltransferase" evidence="1">
    <location>
        <begin position="19"/>
        <end position="244"/>
    </location>
</feature>
<dbReference type="RefSeq" id="WP_165181721.1">
    <property type="nucleotide sequence ID" value="NZ_JAAKZI010000013.1"/>
</dbReference>
<dbReference type="Proteomes" id="UP000479226">
    <property type="component" value="Unassembled WGS sequence"/>
</dbReference>
<keyword evidence="3" id="KW-1185">Reference proteome</keyword>
<dbReference type="PANTHER" id="PTHR43404:SF2">
    <property type="entry name" value="LIPOPOLYSACCHARIDE CHOLINEPHOSPHOTRANSFERASE LICD"/>
    <property type="match status" value="1"/>
</dbReference>
<reference evidence="2 3" key="1">
    <citation type="submission" date="2020-02" db="EMBL/GenBank/DDBJ databases">
        <title>Genome sequence of the type strain DSM 27180 of Arthrobacter silviterrae.</title>
        <authorList>
            <person name="Gao J."/>
            <person name="Sun J."/>
        </authorList>
    </citation>
    <scope>NUCLEOTIDE SEQUENCE [LARGE SCALE GENOMIC DNA]</scope>
    <source>
        <strain evidence="2 3">DSM 27180</strain>
    </source>
</reference>
<dbReference type="InterPro" id="IPR052942">
    <property type="entry name" value="LPS_cholinephosphotransferase"/>
</dbReference>
<accession>A0ABX0DCZ4</accession>
<evidence type="ECO:0000259" key="1">
    <source>
        <dbReference type="Pfam" id="PF04991"/>
    </source>
</evidence>
<dbReference type="Pfam" id="PF04991">
    <property type="entry name" value="LicD"/>
    <property type="match status" value="1"/>
</dbReference>
<gene>
    <name evidence="2" type="ORF">G6N77_09045</name>
</gene>
<sequence length="269" mass="30992">MEVLHEIQLEMALELKRICEKHDITYFLLAGSALGAIRHGGFIPWDDDIDFGMTRSDYDRFLMCANDELNPLFRLESWNTNEFYGLAFAKIHREDSYFLERAGAGVPTNKGIYIDIFPLDAVPNNRLKRLIHSIECFWLKRLIFQRSGYYVTDRNRPASVLLNGFLGPLSKFWKLGSLVARLQNVLVRYNNGPTENLTVIGGSYGYSRETFSRTWPLELKTIQFEGEEFPIFESIDSYLTNLYGDYKEVPPIGDRGTRHDLIDFGLPPA</sequence>
<evidence type="ECO:0000313" key="2">
    <source>
        <dbReference type="EMBL" id="NGN83601.1"/>
    </source>
</evidence>
<dbReference type="InterPro" id="IPR007074">
    <property type="entry name" value="LicD/FKTN/FKRP_NTP_transf"/>
</dbReference>
<evidence type="ECO:0000313" key="3">
    <source>
        <dbReference type="Proteomes" id="UP000479226"/>
    </source>
</evidence>
<dbReference type="EMBL" id="JAAKZI010000013">
    <property type="protein sequence ID" value="NGN83601.1"/>
    <property type="molecule type" value="Genomic_DNA"/>
</dbReference>
<organism evidence="2 3">
    <name type="scientific">Arthrobacter silviterrae</name>
    <dbReference type="NCBI Taxonomy" id="2026658"/>
    <lineage>
        <taxon>Bacteria</taxon>
        <taxon>Bacillati</taxon>
        <taxon>Actinomycetota</taxon>
        <taxon>Actinomycetes</taxon>
        <taxon>Micrococcales</taxon>
        <taxon>Micrococcaceae</taxon>
        <taxon>Arthrobacter</taxon>
    </lineage>
</organism>
<protein>
    <submittedName>
        <fullName evidence="2">LicD family protein</fullName>
    </submittedName>
</protein>